<dbReference type="GO" id="GO:0005886">
    <property type="term" value="C:plasma membrane"/>
    <property type="evidence" value="ECO:0007669"/>
    <property type="project" value="UniProtKB-SubCell"/>
</dbReference>
<feature type="transmembrane region" description="Helical" evidence="8">
    <location>
        <begin position="173"/>
        <end position="193"/>
    </location>
</feature>
<keyword evidence="10" id="KW-1185">Reference proteome</keyword>
<dbReference type="AlphaFoldDB" id="A0A0G3GXI9"/>
<evidence type="ECO:0000313" key="9">
    <source>
        <dbReference type="EMBL" id="AKK04233.1"/>
    </source>
</evidence>
<gene>
    <name evidence="9" type="ORF">CEPID_12050</name>
</gene>
<reference evidence="9 10" key="1">
    <citation type="submission" date="2015-05" db="EMBL/GenBank/DDBJ databases">
        <title>Complete genome sequence of Corynebacterium epidermidicanis DSM 45586, isolated from the skin of a dog suffering from pruritus.</title>
        <authorList>
            <person name="Ruckert C."/>
            <person name="Albersmeier A."/>
            <person name="Winkler A."/>
            <person name="Tauch A."/>
        </authorList>
    </citation>
    <scope>NUCLEOTIDE SEQUENCE [LARGE SCALE GENOMIC DNA]</scope>
    <source>
        <strain evidence="9 10">DSM 45586</strain>
    </source>
</reference>
<keyword evidence="6 8" id="KW-0472">Membrane</keyword>
<keyword evidence="2" id="KW-1003">Cell membrane</keyword>
<dbReference type="Pfam" id="PF09594">
    <property type="entry name" value="GT87"/>
    <property type="match status" value="1"/>
</dbReference>
<evidence type="ECO:0000313" key="10">
    <source>
        <dbReference type="Proteomes" id="UP000035368"/>
    </source>
</evidence>
<evidence type="ECO:0000256" key="7">
    <source>
        <dbReference type="ARBA" id="ARBA00024033"/>
    </source>
</evidence>
<dbReference type="KEGG" id="cei:CEPID_12050"/>
<name>A0A0G3GXI9_9CORY</name>
<keyword evidence="4 8" id="KW-0812">Transmembrane</keyword>
<accession>A0A0G3GXI9</accession>
<evidence type="ECO:0000256" key="2">
    <source>
        <dbReference type="ARBA" id="ARBA00022475"/>
    </source>
</evidence>
<organism evidence="9 10">
    <name type="scientific">Corynebacterium epidermidicanis</name>
    <dbReference type="NCBI Taxonomy" id="1050174"/>
    <lineage>
        <taxon>Bacteria</taxon>
        <taxon>Bacillati</taxon>
        <taxon>Actinomycetota</taxon>
        <taxon>Actinomycetes</taxon>
        <taxon>Mycobacteriales</taxon>
        <taxon>Corynebacteriaceae</taxon>
        <taxon>Corynebacterium</taxon>
    </lineage>
</organism>
<dbReference type="GO" id="GO:0016758">
    <property type="term" value="F:hexosyltransferase activity"/>
    <property type="evidence" value="ECO:0007669"/>
    <property type="project" value="InterPro"/>
</dbReference>
<dbReference type="InterPro" id="IPR018584">
    <property type="entry name" value="GT87"/>
</dbReference>
<keyword evidence="5 8" id="KW-1133">Transmembrane helix</keyword>
<dbReference type="STRING" id="1050174.CEPID_12050"/>
<feature type="transmembrane region" description="Helical" evidence="8">
    <location>
        <begin position="246"/>
        <end position="270"/>
    </location>
</feature>
<evidence type="ECO:0000256" key="6">
    <source>
        <dbReference type="ARBA" id="ARBA00023136"/>
    </source>
</evidence>
<comment type="subcellular location">
    <subcellularLocation>
        <location evidence="1">Cell membrane</location>
        <topology evidence="1">Multi-pass membrane protein</topology>
    </subcellularLocation>
</comment>
<dbReference type="InterPro" id="IPR016570">
    <property type="entry name" value="UCP010361"/>
</dbReference>
<feature type="transmembrane region" description="Helical" evidence="8">
    <location>
        <begin position="144"/>
        <end position="167"/>
    </location>
</feature>
<dbReference type="Proteomes" id="UP000035368">
    <property type="component" value="Chromosome"/>
</dbReference>
<feature type="transmembrane region" description="Helical" evidence="8">
    <location>
        <begin position="277"/>
        <end position="300"/>
    </location>
</feature>
<proteinExistence type="inferred from homology"/>
<dbReference type="PATRIC" id="fig|1050174.4.peg.2434"/>
<comment type="similarity">
    <text evidence="7">Belongs to the glycosyltransferase 87 family.</text>
</comment>
<protein>
    <submittedName>
        <fullName evidence="9">Putative integral membrane protein</fullName>
    </submittedName>
</protein>
<dbReference type="PIRSF" id="PIRSF010361">
    <property type="entry name" value="UCP010361"/>
    <property type="match status" value="1"/>
</dbReference>
<evidence type="ECO:0000256" key="3">
    <source>
        <dbReference type="ARBA" id="ARBA00022679"/>
    </source>
</evidence>
<evidence type="ECO:0000256" key="5">
    <source>
        <dbReference type="ARBA" id="ARBA00022989"/>
    </source>
</evidence>
<feature type="transmembrane region" description="Helical" evidence="8">
    <location>
        <begin position="437"/>
        <end position="460"/>
    </location>
</feature>
<feature type="transmembrane region" description="Helical" evidence="8">
    <location>
        <begin position="205"/>
        <end position="234"/>
    </location>
</feature>
<evidence type="ECO:0000256" key="8">
    <source>
        <dbReference type="SAM" id="Phobius"/>
    </source>
</evidence>
<dbReference type="EMBL" id="CP011541">
    <property type="protein sequence ID" value="AKK04233.1"/>
    <property type="molecule type" value="Genomic_DNA"/>
</dbReference>
<feature type="transmembrane region" description="Helical" evidence="8">
    <location>
        <begin position="340"/>
        <end position="359"/>
    </location>
</feature>
<feature type="transmembrane region" description="Helical" evidence="8">
    <location>
        <begin position="366"/>
        <end position="383"/>
    </location>
</feature>
<evidence type="ECO:0000256" key="1">
    <source>
        <dbReference type="ARBA" id="ARBA00004651"/>
    </source>
</evidence>
<sequence>MKESTITVRPASAQAKDAIAQRVSPARTEPIARGFIEGIGGPLGRFAAPGTQSWWTPLRVLIATALTTLSFGFLSKANCIMGVRGDAGVGLNWSGNRQFVSACYNDIVPIFGHHGLDKGTFPYAFSWVEDGITRYMEYPVLTGLFQWVCALIANALYPIVNAIPGAVIPQAAVYFWVTALVLSAAWVLSVKVVSELAGNRVWDVVLMAASPLVISYAFSNWDILPILCAVSGLLAVRRNKQWAAGVWFGIGAAFKLWPIFLLGAFLVLALRNRRVGLMVPLVLGAAISWLLVNLPIMIFYPAAWNEFFRLNSTRGAEWTTVYALGQRIGFPALTIDQINLVSFVGFALSCVAIAILGLRSPHAPRVAQLAFLIVAAFLLWNKVWSPQYSLWLVPLAVLALPNWRLLFTWMTADALLWPILCWHMLGEDKLGAPGELLNAAIIARDGTIIAIGVLIVATILGKRADKVALAHEGRDPLAGPFARGGGA</sequence>
<keyword evidence="3" id="KW-0808">Transferase</keyword>
<evidence type="ECO:0000256" key="4">
    <source>
        <dbReference type="ARBA" id="ARBA00022692"/>
    </source>
</evidence>